<dbReference type="KEGG" id="dan:6497786"/>
<dbReference type="GeneID" id="6497786"/>
<dbReference type="GO" id="GO:0006508">
    <property type="term" value="P:proteolysis"/>
    <property type="evidence" value="ECO:0007669"/>
    <property type="project" value="InterPro"/>
</dbReference>
<protein>
    <recommendedName>
        <fullName evidence="3">Peptidase S1 domain-containing protein</fullName>
    </recommendedName>
</protein>
<gene>
    <name evidence="4" type="primary">Dana\GF14971</name>
    <name evidence="4" type="synonym">dana_GLEANR_15737</name>
    <name evidence="4" type="ORF">GF14971</name>
</gene>
<dbReference type="eggNOG" id="KOG3627">
    <property type="taxonomic scope" value="Eukaryota"/>
</dbReference>
<dbReference type="InterPro" id="IPR043504">
    <property type="entry name" value="Peptidase_S1_PA_chymotrypsin"/>
</dbReference>
<accession>B3ML12</accession>
<reference evidence="4 5" key="1">
    <citation type="journal article" date="2007" name="Nature">
        <title>Evolution of genes and genomes on the Drosophila phylogeny.</title>
        <authorList>
            <consortium name="Drosophila 12 Genomes Consortium"/>
            <person name="Clark A.G."/>
            <person name="Eisen M.B."/>
            <person name="Smith D.R."/>
            <person name="Bergman C.M."/>
            <person name="Oliver B."/>
            <person name="Markow T.A."/>
            <person name="Kaufman T.C."/>
            <person name="Kellis M."/>
            <person name="Gelbart W."/>
            <person name="Iyer V.N."/>
            <person name="Pollard D.A."/>
            <person name="Sackton T.B."/>
            <person name="Larracuente A.M."/>
            <person name="Singh N.D."/>
            <person name="Abad J.P."/>
            <person name="Abt D.N."/>
            <person name="Adryan B."/>
            <person name="Aguade M."/>
            <person name="Akashi H."/>
            <person name="Anderson W.W."/>
            <person name="Aquadro C.F."/>
            <person name="Ardell D.H."/>
            <person name="Arguello R."/>
            <person name="Artieri C.G."/>
            <person name="Barbash D.A."/>
            <person name="Barker D."/>
            <person name="Barsanti P."/>
            <person name="Batterham P."/>
            <person name="Batzoglou S."/>
            <person name="Begun D."/>
            <person name="Bhutkar A."/>
            <person name="Blanco E."/>
            <person name="Bosak S.A."/>
            <person name="Bradley R.K."/>
            <person name="Brand A.D."/>
            <person name="Brent M.R."/>
            <person name="Brooks A.N."/>
            <person name="Brown R.H."/>
            <person name="Butlin R.K."/>
            <person name="Caggese C."/>
            <person name="Calvi B.R."/>
            <person name="Bernardo de Carvalho A."/>
            <person name="Caspi A."/>
            <person name="Castrezana S."/>
            <person name="Celniker S.E."/>
            <person name="Chang J.L."/>
            <person name="Chapple C."/>
            <person name="Chatterji S."/>
            <person name="Chinwalla A."/>
            <person name="Civetta A."/>
            <person name="Clifton S.W."/>
            <person name="Comeron J.M."/>
            <person name="Costello J.C."/>
            <person name="Coyne J.A."/>
            <person name="Daub J."/>
            <person name="David R.G."/>
            <person name="Delcher A.L."/>
            <person name="Delehaunty K."/>
            <person name="Do C.B."/>
            <person name="Ebling H."/>
            <person name="Edwards K."/>
            <person name="Eickbush T."/>
            <person name="Evans J.D."/>
            <person name="Filipski A."/>
            <person name="Findeiss S."/>
            <person name="Freyhult E."/>
            <person name="Fulton L."/>
            <person name="Fulton R."/>
            <person name="Garcia A.C."/>
            <person name="Gardiner A."/>
            <person name="Garfield D.A."/>
            <person name="Garvin B.E."/>
            <person name="Gibson G."/>
            <person name="Gilbert D."/>
            <person name="Gnerre S."/>
            <person name="Godfrey J."/>
            <person name="Good R."/>
            <person name="Gotea V."/>
            <person name="Gravely B."/>
            <person name="Greenberg A.J."/>
            <person name="Griffiths-Jones S."/>
            <person name="Gross S."/>
            <person name="Guigo R."/>
            <person name="Gustafson E.A."/>
            <person name="Haerty W."/>
            <person name="Hahn M.W."/>
            <person name="Halligan D.L."/>
            <person name="Halpern A.L."/>
            <person name="Halter G.M."/>
            <person name="Han M.V."/>
            <person name="Heger A."/>
            <person name="Hillier L."/>
            <person name="Hinrichs A.S."/>
            <person name="Holmes I."/>
            <person name="Hoskins R.A."/>
            <person name="Hubisz M.J."/>
            <person name="Hultmark D."/>
            <person name="Huntley M.A."/>
            <person name="Jaffe D.B."/>
            <person name="Jagadeeshan S."/>
            <person name="Jeck W.R."/>
            <person name="Johnson J."/>
            <person name="Jones C.D."/>
            <person name="Jordan W.C."/>
            <person name="Karpen G.H."/>
            <person name="Kataoka E."/>
            <person name="Keightley P.D."/>
            <person name="Kheradpour P."/>
            <person name="Kirkness E.F."/>
            <person name="Koerich L.B."/>
            <person name="Kristiansen K."/>
            <person name="Kudrna D."/>
            <person name="Kulathinal R.J."/>
            <person name="Kumar S."/>
            <person name="Kwok R."/>
            <person name="Lander E."/>
            <person name="Langley C.H."/>
            <person name="Lapoint R."/>
            <person name="Lazzaro B.P."/>
            <person name="Lee S.J."/>
            <person name="Levesque L."/>
            <person name="Li R."/>
            <person name="Lin C.F."/>
            <person name="Lin M.F."/>
            <person name="Lindblad-Toh K."/>
            <person name="Llopart A."/>
            <person name="Long M."/>
            <person name="Low L."/>
            <person name="Lozovsky E."/>
            <person name="Lu J."/>
            <person name="Luo M."/>
            <person name="Machado C.A."/>
            <person name="Makalowski W."/>
            <person name="Marzo M."/>
            <person name="Matsuda M."/>
            <person name="Matzkin L."/>
            <person name="McAllister B."/>
            <person name="McBride C.S."/>
            <person name="McKernan B."/>
            <person name="McKernan K."/>
            <person name="Mendez-Lago M."/>
            <person name="Minx P."/>
            <person name="Mollenhauer M.U."/>
            <person name="Montooth K."/>
            <person name="Mount S.M."/>
            <person name="Mu X."/>
            <person name="Myers E."/>
            <person name="Negre B."/>
            <person name="Newfeld S."/>
            <person name="Nielsen R."/>
            <person name="Noor M.A."/>
            <person name="O'Grady P."/>
            <person name="Pachter L."/>
            <person name="Papaceit M."/>
            <person name="Parisi M.J."/>
            <person name="Parisi M."/>
            <person name="Parts L."/>
            <person name="Pedersen J.S."/>
            <person name="Pesole G."/>
            <person name="Phillippy A.M."/>
            <person name="Ponting C.P."/>
            <person name="Pop M."/>
            <person name="Porcelli D."/>
            <person name="Powell J.R."/>
            <person name="Prohaska S."/>
            <person name="Pruitt K."/>
            <person name="Puig M."/>
            <person name="Quesneville H."/>
            <person name="Ram K.R."/>
            <person name="Rand D."/>
            <person name="Rasmussen M.D."/>
            <person name="Reed L.K."/>
            <person name="Reenan R."/>
            <person name="Reily A."/>
            <person name="Remington K.A."/>
            <person name="Rieger T.T."/>
            <person name="Ritchie M.G."/>
            <person name="Robin C."/>
            <person name="Rogers Y.H."/>
            <person name="Rohde C."/>
            <person name="Rozas J."/>
            <person name="Rubenfield M.J."/>
            <person name="Ruiz A."/>
            <person name="Russo S."/>
            <person name="Salzberg S.L."/>
            <person name="Sanchez-Gracia A."/>
            <person name="Saranga D.J."/>
            <person name="Sato H."/>
            <person name="Schaeffer S.W."/>
            <person name="Schatz M.C."/>
            <person name="Schlenke T."/>
            <person name="Schwartz R."/>
            <person name="Segarra C."/>
            <person name="Singh R.S."/>
            <person name="Sirot L."/>
            <person name="Sirota M."/>
            <person name="Sisneros N.B."/>
            <person name="Smith C.D."/>
            <person name="Smith T.F."/>
            <person name="Spieth J."/>
            <person name="Stage D.E."/>
            <person name="Stark A."/>
            <person name="Stephan W."/>
            <person name="Strausberg R.L."/>
            <person name="Strempel S."/>
            <person name="Sturgill D."/>
            <person name="Sutton G."/>
            <person name="Sutton G.G."/>
            <person name="Tao W."/>
            <person name="Teichmann S."/>
            <person name="Tobari Y.N."/>
            <person name="Tomimura Y."/>
            <person name="Tsolas J.M."/>
            <person name="Valente V.L."/>
            <person name="Venter E."/>
            <person name="Venter J.C."/>
            <person name="Vicario S."/>
            <person name="Vieira F.G."/>
            <person name="Vilella A.J."/>
            <person name="Villasante A."/>
            <person name="Walenz B."/>
            <person name="Wang J."/>
            <person name="Wasserman M."/>
            <person name="Watts T."/>
            <person name="Wilson D."/>
            <person name="Wilson R.K."/>
            <person name="Wing R.A."/>
            <person name="Wolfner M.F."/>
            <person name="Wong A."/>
            <person name="Wong G.K."/>
            <person name="Wu C.I."/>
            <person name="Wu G."/>
            <person name="Yamamoto D."/>
            <person name="Yang H.P."/>
            <person name="Yang S.P."/>
            <person name="Yorke J.A."/>
            <person name="Yoshida K."/>
            <person name="Zdobnov E."/>
            <person name="Zhang P."/>
            <person name="Zhang Y."/>
            <person name="Zimin A.V."/>
            <person name="Baldwin J."/>
            <person name="Abdouelleil A."/>
            <person name="Abdulkadir J."/>
            <person name="Abebe A."/>
            <person name="Abera B."/>
            <person name="Abreu J."/>
            <person name="Acer S.C."/>
            <person name="Aftuck L."/>
            <person name="Alexander A."/>
            <person name="An P."/>
            <person name="Anderson E."/>
            <person name="Anderson S."/>
            <person name="Arachi H."/>
            <person name="Azer M."/>
            <person name="Bachantsang P."/>
            <person name="Barry A."/>
            <person name="Bayul T."/>
            <person name="Berlin A."/>
            <person name="Bessette D."/>
            <person name="Bloom T."/>
            <person name="Blye J."/>
            <person name="Boguslavskiy L."/>
            <person name="Bonnet C."/>
            <person name="Boukhgalter B."/>
            <person name="Bourzgui I."/>
            <person name="Brown A."/>
            <person name="Cahill P."/>
            <person name="Channer S."/>
            <person name="Cheshatsang Y."/>
            <person name="Chuda L."/>
            <person name="Citroen M."/>
            <person name="Collymore A."/>
            <person name="Cooke P."/>
            <person name="Costello M."/>
            <person name="D'Aco K."/>
            <person name="Daza R."/>
            <person name="De Haan G."/>
            <person name="DeGray S."/>
            <person name="DeMaso C."/>
            <person name="Dhargay N."/>
            <person name="Dooley K."/>
            <person name="Dooley E."/>
            <person name="Doricent M."/>
            <person name="Dorje P."/>
            <person name="Dorjee K."/>
            <person name="Dupes A."/>
            <person name="Elong R."/>
            <person name="Falk J."/>
            <person name="Farina A."/>
            <person name="Faro S."/>
            <person name="Ferguson D."/>
            <person name="Fisher S."/>
            <person name="Foley C.D."/>
            <person name="Franke A."/>
            <person name="Friedrich D."/>
            <person name="Gadbois L."/>
            <person name="Gearin G."/>
            <person name="Gearin C.R."/>
            <person name="Giannoukos G."/>
            <person name="Goode T."/>
            <person name="Graham J."/>
            <person name="Grandbois E."/>
            <person name="Grewal S."/>
            <person name="Gyaltsen K."/>
            <person name="Hafez N."/>
            <person name="Hagos B."/>
            <person name="Hall J."/>
            <person name="Henson C."/>
            <person name="Hollinger A."/>
            <person name="Honan T."/>
            <person name="Huard M.D."/>
            <person name="Hughes L."/>
            <person name="Hurhula B."/>
            <person name="Husby M.E."/>
            <person name="Kamat A."/>
            <person name="Kanga B."/>
            <person name="Kashin S."/>
            <person name="Khazanovich D."/>
            <person name="Kisner P."/>
            <person name="Lance K."/>
            <person name="Lara M."/>
            <person name="Lee W."/>
            <person name="Lennon N."/>
            <person name="Letendre F."/>
            <person name="LeVine R."/>
            <person name="Lipovsky A."/>
            <person name="Liu X."/>
            <person name="Liu J."/>
            <person name="Liu S."/>
            <person name="Lokyitsang T."/>
            <person name="Lokyitsang Y."/>
            <person name="Lubonja R."/>
            <person name="Lui A."/>
            <person name="MacDonald P."/>
            <person name="Magnisalis V."/>
            <person name="Maru K."/>
            <person name="Matthews C."/>
            <person name="McCusker W."/>
            <person name="McDonough S."/>
            <person name="Mehta T."/>
            <person name="Meldrim J."/>
            <person name="Meneus L."/>
            <person name="Mihai O."/>
            <person name="Mihalev A."/>
            <person name="Mihova T."/>
            <person name="Mittelman R."/>
            <person name="Mlenga V."/>
            <person name="Montmayeur A."/>
            <person name="Mulrain L."/>
            <person name="Navidi A."/>
            <person name="Naylor J."/>
            <person name="Negash T."/>
            <person name="Nguyen T."/>
            <person name="Nguyen N."/>
            <person name="Nicol R."/>
            <person name="Norbu C."/>
            <person name="Norbu N."/>
            <person name="Novod N."/>
            <person name="O'Neill B."/>
            <person name="Osman S."/>
            <person name="Markiewicz E."/>
            <person name="Oyono O.L."/>
            <person name="Patti C."/>
            <person name="Phunkhang P."/>
            <person name="Pierre F."/>
            <person name="Priest M."/>
            <person name="Raghuraman S."/>
            <person name="Rege F."/>
            <person name="Reyes R."/>
            <person name="Rise C."/>
            <person name="Rogov P."/>
            <person name="Ross K."/>
            <person name="Ryan E."/>
            <person name="Settipalli S."/>
            <person name="Shea T."/>
            <person name="Sherpa N."/>
            <person name="Shi L."/>
            <person name="Shih D."/>
            <person name="Sparrow T."/>
            <person name="Spaulding J."/>
            <person name="Stalker J."/>
            <person name="Stange-Thomann N."/>
            <person name="Stavropoulos S."/>
            <person name="Stone C."/>
            <person name="Strader C."/>
            <person name="Tesfaye S."/>
            <person name="Thomson T."/>
            <person name="Thoulutsang Y."/>
            <person name="Thoulutsang D."/>
            <person name="Topham K."/>
            <person name="Topping I."/>
            <person name="Tsamla T."/>
            <person name="Vassiliev H."/>
            <person name="Vo A."/>
            <person name="Wangchuk T."/>
            <person name="Wangdi T."/>
            <person name="Weiand M."/>
            <person name="Wilkinson J."/>
            <person name="Wilson A."/>
            <person name="Yadav S."/>
            <person name="Young G."/>
            <person name="Yu Q."/>
            <person name="Zembek L."/>
            <person name="Zhong D."/>
            <person name="Zimmer A."/>
            <person name="Zwirko Z."/>
            <person name="Jaffe D.B."/>
            <person name="Alvarez P."/>
            <person name="Brockman W."/>
            <person name="Butler J."/>
            <person name="Chin C."/>
            <person name="Gnerre S."/>
            <person name="Grabherr M."/>
            <person name="Kleber M."/>
            <person name="Mauceli E."/>
            <person name="MacCallum I."/>
        </authorList>
    </citation>
    <scope>NUCLEOTIDE SEQUENCE [LARGE SCALE GENOMIC DNA]</scope>
    <source>
        <strain evidence="5">Tucson 14024-0371.13</strain>
    </source>
</reference>
<keyword evidence="5" id="KW-1185">Reference proteome</keyword>
<evidence type="ECO:0000259" key="3">
    <source>
        <dbReference type="PROSITE" id="PS50240"/>
    </source>
</evidence>
<organism evidence="4 5">
    <name type="scientific">Drosophila ananassae</name>
    <name type="common">Fruit fly</name>
    <dbReference type="NCBI Taxonomy" id="7217"/>
    <lineage>
        <taxon>Eukaryota</taxon>
        <taxon>Metazoa</taxon>
        <taxon>Ecdysozoa</taxon>
        <taxon>Arthropoda</taxon>
        <taxon>Hexapoda</taxon>
        <taxon>Insecta</taxon>
        <taxon>Pterygota</taxon>
        <taxon>Neoptera</taxon>
        <taxon>Endopterygota</taxon>
        <taxon>Diptera</taxon>
        <taxon>Brachycera</taxon>
        <taxon>Muscomorpha</taxon>
        <taxon>Ephydroidea</taxon>
        <taxon>Drosophilidae</taxon>
        <taxon>Drosophila</taxon>
        <taxon>Sophophora</taxon>
    </lineage>
</organism>
<keyword evidence="4" id="KW-0378">Hydrolase</keyword>
<dbReference type="PhylomeDB" id="B3ML12"/>
<comment type="similarity">
    <text evidence="2">Belongs to the peptidase S1 family. CLIP subfamily.</text>
</comment>
<sequence>MQDQCGLTNVDGLYMTVESSGQETSFTEYPWLVAILDSESKQICSGVLISHKVVLSAASCLPPTQNLTVRAGDWDLLSDSEIVPHENRLVEKIIVHNDLILSQLLNDLALAVLESAFPRTKHIVPVCMFDDLGSSRLNATRCFAIGWNVLKFTRFLPQENIVLKIAVDTTTALIKKPDGRIKAHISAHRHLNLMGSPLVCPTEGNQYFLLGIWSYQLQENQTVFANVTRNLQWINDHL</sequence>
<dbReference type="InterPro" id="IPR009003">
    <property type="entry name" value="Peptidase_S1_PA"/>
</dbReference>
<dbReference type="OrthoDB" id="7468414at2759"/>
<evidence type="ECO:0000313" key="4">
    <source>
        <dbReference type="EMBL" id="EDV30670.1"/>
    </source>
</evidence>
<dbReference type="EMBL" id="CH902620">
    <property type="protein sequence ID" value="EDV30670.1"/>
    <property type="molecule type" value="Genomic_DNA"/>
</dbReference>
<dbReference type="InParanoid" id="B3ML12"/>
<dbReference type="InterPro" id="IPR051487">
    <property type="entry name" value="Ser/Thr_Proteases_Immune/Dev"/>
</dbReference>
<dbReference type="OMA" id="GPRTHIM"/>
<evidence type="ECO:0000256" key="2">
    <source>
        <dbReference type="ARBA" id="ARBA00024195"/>
    </source>
</evidence>
<dbReference type="Gene3D" id="2.40.10.10">
    <property type="entry name" value="Trypsin-like serine proteases"/>
    <property type="match status" value="2"/>
</dbReference>
<dbReference type="Proteomes" id="UP000007801">
    <property type="component" value="Unassembled WGS sequence"/>
</dbReference>
<dbReference type="SMART" id="SM00020">
    <property type="entry name" value="Tryp_SPc"/>
    <property type="match status" value="1"/>
</dbReference>
<feature type="domain" description="Peptidase S1" evidence="3">
    <location>
        <begin position="18"/>
        <end position="238"/>
    </location>
</feature>
<dbReference type="SMR" id="B3ML12"/>
<evidence type="ECO:0000256" key="1">
    <source>
        <dbReference type="ARBA" id="ARBA00023157"/>
    </source>
</evidence>
<evidence type="ECO:0000313" key="5">
    <source>
        <dbReference type="Proteomes" id="UP000007801"/>
    </source>
</evidence>
<dbReference type="PANTHER" id="PTHR24256">
    <property type="entry name" value="TRYPTASE-RELATED"/>
    <property type="match status" value="1"/>
</dbReference>
<dbReference type="Pfam" id="PF00089">
    <property type="entry name" value="Trypsin"/>
    <property type="match status" value="1"/>
</dbReference>
<dbReference type="SUPFAM" id="SSF50494">
    <property type="entry name" value="Trypsin-like serine proteases"/>
    <property type="match status" value="1"/>
</dbReference>
<keyword evidence="1" id="KW-1015">Disulfide bond</keyword>
<dbReference type="PROSITE" id="PS50240">
    <property type="entry name" value="TRYPSIN_DOM"/>
    <property type="match status" value="1"/>
</dbReference>
<proteinExistence type="inferred from homology"/>
<dbReference type="InterPro" id="IPR001254">
    <property type="entry name" value="Trypsin_dom"/>
</dbReference>
<dbReference type="GO" id="GO:0004252">
    <property type="term" value="F:serine-type endopeptidase activity"/>
    <property type="evidence" value="ECO:0007669"/>
    <property type="project" value="InterPro"/>
</dbReference>
<dbReference type="AlphaFoldDB" id="B3ML12"/>
<dbReference type="HOGENOM" id="CLU_006842_0_3_1"/>
<name>B3ML12_DROAN</name>